<evidence type="ECO:0000313" key="5">
    <source>
        <dbReference type="Proteomes" id="UP001145145"/>
    </source>
</evidence>
<dbReference type="InterPro" id="IPR036390">
    <property type="entry name" value="WH_DNA-bd_sf"/>
</dbReference>
<reference evidence="2" key="2">
    <citation type="submission" date="2022-11" db="EMBL/GenBank/DDBJ databases">
        <title>Draft genome sequence of Sellimonas catena strain 12EGH17.</title>
        <authorList>
            <person name="Atsushi H."/>
            <person name="Moriya O."/>
            <person name="Mitsuo S."/>
        </authorList>
    </citation>
    <scope>NUCLEOTIDE SEQUENCE</scope>
    <source>
        <strain evidence="2">12EGH17</strain>
    </source>
</reference>
<evidence type="ECO:0000313" key="4">
    <source>
        <dbReference type="Proteomes" id="UP001145094"/>
    </source>
</evidence>
<keyword evidence="5" id="KW-1185">Reference proteome</keyword>
<feature type="domain" description="HTH lysR-type" evidence="1">
    <location>
        <begin position="26"/>
        <end position="85"/>
    </location>
</feature>
<comment type="caution">
    <text evidence="3">The sequence shown here is derived from an EMBL/GenBank/DDBJ whole genome shotgun (WGS) entry which is preliminary data.</text>
</comment>
<organism evidence="3 4">
    <name type="scientific">Sellimonas catena</name>
    <dbReference type="NCBI Taxonomy" id="2994035"/>
    <lineage>
        <taxon>Bacteria</taxon>
        <taxon>Bacillati</taxon>
        <taxon>Bacillota</taxon>
        <taxon>Clostridia</taxon>
        <taxon>Lachnospirales</taxon>
        <taxon>Lachnospiraceae</taxon>
        <taxon>Sellimonas</taxon>
    </lineage>
</organism>
<dbReference type="EMBL" id="BSBO01000002">
    <property type="protein sequence ID" value="GLG03095.1"/>
    <property type="molecule type" value="Genomic_DNA"/>
</dbReference>
<dbReference type="AlphaFoldDB" id="A0A9W6CHR5"/>
<dbReference type="InterPro" id="IPR000847">
    <property type="entry name" value="LysR_HTH_N"/>
</dbReference>
<dbReference type="Pfam" id="PF00126">
    <property type="entry name" value="HTH_1"/>
    <property type="match status" value="1"/>
</dbReference>
<dbReference type="Proteomes" id="UP001145094">
    <property type="component" value="Unassembled WGS sequence"/>
</dbReference>
<dbReference type="SUPFAM" id="SSF46785">
    <property type="entry name" value="Winged helix' DNA-binding domain"/>
    <property type="match status" value="1"/>
</dbReference>
<dbReference type="Gene3D" id="1.10.10.10">
    <property type="entry name" value="Winged helix-like DNA-binding domain superfamily/Winged helix DNA-binding domain"/>
    <property type="match status" value="1"/>
</dbReference>
<evidence type="ECO:0000313" key="2">
    <source>
        <dbReference type="EMBL" id="GLG03095.1"/>
    </source>
</evidence>
<dbReference type="GO" id="GO:0003700">
    <property type="term" value="F:DNA-binding transcription factor activity"/>
    <property type="evidence" value="ECO:0007669"/>
    <property type="project" value="InterPro"/>
</dbReference>
<dbReference type="PANTHER" id="PTHR30432:SF1">
    <property type="entry name" value="DNA-BINDING TRANSCRIPTIONAL DUAL REGULATOR MODE"/>
    <property type="match status" value="1"/>
</dbReference>
<proteinExistence type="predicted"/>
<dbReference type="Proteomes" id="UP001145145">
    <property type="component" value="Unassembled WGS sequence"/>
</dbReference>
<evidence type="ECO:0000259" key="1">
    <source>
        <dbReference type="Pfam" id="PF00126"/>
    </source>
</evidence>
<dbReference type="RefSeq" id="WP_087253470.1">
    <property type="nucleotide sequence ID" value="NZ_BSBO01000002.1"/>
</dbReference>
<dbReference type="InterPro" id="IPR036388">
    <property type="entry name" value="WH-like_DNA-bd_sf"/>
</dbReference>
<dbReference type="EMBL" id="BSCH01000021">
    <property type="protein sequence ID" value="GLG91437.1"/>
    <property type="molecule type" value="Genomic_DNA"/>
</dbReference>
<reference evidence="3" key="4">
    <citation type="submission" date="2022-11" db="EMBL/GenBank/DDBJ databases">
        <title>Draft genome sequence of Sellimonas catena strain 18CBH55.</title>
        <authorList>
            <person name="Hisatomi A."/>
            <person name="Ohkuma M."/>
            <person name="Sakamoto M."/>
        </authorList>
    </citation>
    <scope>NUCLEOTIDE SEQUENCE</scope>
    <source>
        <strain evidence="3">18CBH55</strain>
    </source>
</reference>
<dbReference type="PANTHER" id="PTHR30432">
    <property type="entry name" value="TRANSCRIPTIONAL REGULATOR MODE"/>
    <property type="match status" value="1"/>
</dbReference>
<accession>A0A9W6CHR5</accession>
<protein>
    <submittedName>
        <fullName evidence="3">Molybdenum transporter</fullName>
    </submittedName>
</protein>
<dbReference type="InterPro" id="IPR051815">
    <property type="entry name" value="Molybdate_resp_trans_reg"/>
</dbReference>
<reference evidence="3" key="3">
    <citation type="submission" date="2022-11" db="EMBL/GenBank/DDBJ databases">
        <title>Draft genome sequence of Sellimonas catena strain 18CBH55.</title>
        <authorList>
            <person name="Atsushi H."/>
            <person name="Moriya O."/>
            <person name="Mitsuo S."/>
        </authorList>
    </citation>
    <scope>NUCLEOTIDE SEQUENCE</scope>
    <source>
        <strain evidence="3">18CBH55</strain>
    </source>
</reference>
<gene>
    <name evidence="2" type="ORF">Selli1_02690</name>
    <name evidence="3" type="ORF">Selli2_28640</name>
</gene>
<name>A0A9W6CHR5_9FIRM</name>
<sequence>MEEKIRPALRLTLEKEERFFGPGVARILELIEKKGSIQGACNEMGMSYSKSWKIIKRAEKELGFHLLSSHNGGNSGGKSELTEQGSLFLARYREMEKELTEKMEELFGQYFPQESD</sequence>
<reference evidence="3 5" key="5">
    <citation type="journal article" date="2023" name="Int. J. Syst. Evol. Microbiol.">
        <title>Sellimonas catena sp. nov., isolated from human faeces.</title>
        <authorList>
            <person name="Hisatomi A."/>
            <person name="Ohkuma M."/>
            <person name="Sakamoto M."/>
        </authorList>
    </citation>
    <scope>NUCLEOTIDE SEQUENCE</scope>
    <source>
        <strain evidence="2 5">12EGH17</strain>
        <strain evidence="3">18CBH55</strain>
    </source>
</reference>
<reference evidence="2" key="1">
    <citation type="submission" date="2022-11" db="EMBL/GenBank/DDBJ databases">
        <title>Draft genome sequence of Sellimonas catena strain 12EGH17.</title>
        <authorList>
            <person name="Hisatomi A."/>
            <person name="Ohkuma M."/>
            <person name="Sakamoto M."/>
        </authorList>
    </citation>
    <scope>NUCLEOTIDE SEQUENCE</scope>
    <source>
        <strain evidence="2">12EGH17</strain>
    </source>
</reference>
<evidence type="ECO:0000313" key="3">
    <source>
        <dbReference type="EMBL" id="GLG91437.1"/>
    </source>
</evidence>